<dbReference type="AlphaFoldDB" id="B7FRA0"/>
<evidence type="ECO:0000256" key="2">
    <source>
        <dbReference type="ARBA" id="ARBA00010727"/>
    </source>
</evidence>
<dbReference type="GO" id="GO:0003697">
    <property type="term" value="F:single-stranded DNA binding"/>
    <property type="evidence" value="ECO:0007669"/>
    <property type="project" value="TreeGrafter"/>
</dbReference>
<sequence>RLYYSTGTFYGSPASYVAYRIATQLRFGDVGDLLWLACVGVTDAYLHARVDVAGYSALAIDLRSDCHRLFPNDISNNPHGQTLTKIGFSENGRVLSETDFRFFLLRHTSLLDAMIYSDFIATRFQLSTSQGMHKLQELLAKMGYPLEECKQPFAFMKPSLRRRLQSQIREHAEEYGLENFEFTSFFRVTGYQSLLSASDTSYAVTALLECDVPRADATEDERTRQAFNVAYDALNSNAAPTVGLQGLLGAEQGANVSSLVNGGNLEQTGGGDETPDRHHVFAKPLALTRLAHYLMDLHRENGKWTGAKSRPLILLAEQPRTKSYLVVGFEYPELAGSFVKNLFGKNFELAAQSMKGTFRFDSFDSNVVEVAAVDVQRFVEQLHYLMDSL</sequence>
<protein>
    <submittedName>
        <fullName evidence="6">Uncharacterized protein</fullName>
    </submittedName>
</protein>
<comment type="similarity">
    <text evidence="2">Belongs to the CDC45 family.</text>
</comment>
<organism evidence="6 7">
    <name type="scientific">Phaeodactylum tricornutum (strain CCAP 1055/1)</name>
    <dbReference type="NCBI Taxonomy" id="556484"/>
    <lineage>
        <taxon>Eukaryota</taxon>
        <taxon>Sar</taxon>
        <taxon>Stramenopiles</taxon>
        <taxon>Ochrophyta</taxon>
        <taxon>Bacillariophyta</taxon>
        <taxon>Bacillariophyceae</taxon>
        <taxon>Bacillariophycidae</taxon>
        <taxon>Naviculales</taxon>
        <taxon>Phaeodactylaceae</taxon>
        <taxon>Phaeodactylum</taxon>
    </lineage>
</organism>
<dbReference type="GO" id="GO:0003688">
    <property type="term" value="F:DNA replication origin binding"/>
    <property type="evidence" value="ECO:0007669"/>
    <property type="project" value="TreeGrafter"/>
</dbReference>
<evidence type="ECO:0000313" key="7">
    <source>
        <dbReference type="Proteomes" id="UP000000759"/>
    </source>
</evidence>
<evidence type="ECO:0000256" key="4">
    <source>
        <dbReference type="ARBA" id="ARBA00023242"/>
    </source>
</evidence>
<evidence type="ECO:0000256" key="3">
    <source>
        <dbReference type="ARBA" id="ARBA00022705"/>
    </source>
</evidence>
<dbReference type="GO" id="GO:0003682">
    <property type="term" value="F:chromatin binding"/>
    <property type="evidence" value="ECO:0007669"/>
    <property type="project" value="TreeGrafter"/>
</dbReference>
<dbReference type="InterPro" id="IPR003874">
    <property type="entry name" value="CDC45"/>
</dbReference>
<comment type="subcellular location">
    <subcellularLocation>
        <location evidence="1">Nucleus</location>
    </subcellularLocation>
</comment>
<dbReference type="OrthoDB" id="10258882at2759"/>
<dbReference type="GeneID" id="7196641"/>
<dbReference type="STRING" id="556484.B7FRA0"/>
<accession>B7FRA0</accession>
<keyword evidence="7" id="KW-1185">Reference proteome</keyword>
<dbReference type="RefSeq" id="XP_002177005.1">
    <property type="nucleotide sequence ID" value="XM_002176969.1"/>
</dbReference>
<dbReference type="Proteomes" id="UP000000759">
    <property type="component" value="Chromosome 1"/>
</dbReference>
<keyword evidence="4" id="KW-0539">Nucleus</keyword>
<dbReference type="GO" id="GO:0006270">
    <property type="term" value="P:DNA replication initiation"/>
    <property type="evidence" value="ECO:0007669"/>
    <property type="project" value="InterPro"/>
</dbReference>
<dbReference type="GO" id="GO:0000727">
    <property type="term" value="P:double-strand break repair via break-induced replication"/>
    <property type="evidence" value="ECO:0007669"/>
    <property type="project" value="TreeGrafter"/>
</dbReference>
<keyword evidence="3" id="KW-0235">DNA replication</keyword>
<dbReference type="GO" id="GO:0031261">
    <property type="term" value="C:DNA replication preinitiation complex"/>
    <property type="evidence" value="ECO:0007669"/>
    <property type="project" value="TreeGrafter"/>
</dbReference>
<dbReference type="Pfam" id="PF02724">
    <property type="entry name" value="CDC45"/>
    <property type="match status" value="2"/>
</dbReference>
<evidence type="ECO:0000256" key="1">
    <source>
        <dbReference type="ARBA" id="ARBA00004123"/>
    </source>
</evidence>
<evidence type="ECO:0000313" key="6">
    <source>
        <dbReference type="EMBL" id="EEC51468.1"/>
    </source>
</evidence>
<evidence type="ECO:0000256" key="5">
    <source>
        <dbReference type="ARBA" id="ARBA00023306"/>
    </source>
</evidence>
<dbReference type="InParanoid" id="B7FRA0"/>
<dbReference type="GO" id="GO:1902977">
    <property type="term" value="P:mitotic DNA replication preinitiation complex assembly"/>
    <property type="evidence" value="ECO:0007669"/>
    <property type="project" value="TreeGrafter"/>
</dbReference>
<name>B7FRA0_PHATC</name>
<dbReference type="PANTHER" id="PTHR10507:SF0">
    <property type="entry name" value="CELL DIVISION CONTROL PROTEIN 45 HOMOLOG"/>
    <property type="match status" value="1"/>
</dbReference>
<dbReference type="PANTHER" id="PTHR10507">
    <property type="entry name" value="CDC45-RELATED PROTEIN"/>
    <property type="match status" value="1"/>
</dbReference>
<reference evidence="7" key="2">
    <citation type="submission" date="2008-08" db="EMBL/GenBank/DDBJ databases">
        <authorList>
            <consortium name="Diatom Consortium"/>
            <person name="Grigoriev I."/>
            <person name="Grimwood J."/>
            <person name="Kuo A."/>
            <person name="Otillar R.P."/>
            <person name="Salamov A."/>
            <person name="Detter J.C."/>
            <person name="Lindquist E."/>
            <person name="Shapiro H."/>
            <person name="Lucas S."/>
            <person name="Glavina del Rio T."/>
            <person name="Pitluck S."/>
            <person name="Rokhsar D."/>
            <person name="Bowler C."/>
        </authorList>
    </citation>
    <scope>GENOME REANNOTATION</scope>
    <source>
        <strain evidence="7">CCAP 1055/1</strain>
    </source>
</reference>
<reference evidence="6 7" key="1">
    <citation type="journal article" date="2008" name="Nature">
        <title>The Phaeodactylum genome reveals the evolutionary history of diatom genomes.</title>
        <authorList>
            <person name="Bowler C."/>
            <person name="Allen A.E."/>
            <person name="Badger J.H."/>
            <person name="Grimwood J."/>
            <person name="Jabbari K."/>
            <person name="Kuo A."/>
            <person name="Maheswari U."/>
            <person name="Martens C."/>
            <person name="Maumus F."/>
            <person name="Otillar R.P."/>
            <person name="Rayko E."/>
            <person name="Salamov A."/>
            <person name="Vandepoele K."/>
            <person name="Beszteri B."/>
            <person name="Gruber A."/>
            <person name="Heijde M."/>
            <person name="Katinka M."/>
            <person name="Mock T."/>
            <person name="Valentin K."/>
            <person name="Verret F."/>
            <person name="Berges J.A."/>
            <person name="Brownlee C."/>
            <person name="Cadoret J.P."/>
            <person name="Chiovitti A."/>
            <person name="Choi C.J."/>
            <person name="Coesel S."/>
            <person name="De Martino A."/>
            <person name="Detter J.C."/>
            <person name="Durkin C."/>
            <person name="Falciatore A."/>
            <person name="Fournet J."/>
            <person name="Haruta M."/>
            <person name="Huysman M.J."/>
            <person name="Jenkins B.D."/>
            <person name="Jiroutova K."/>
            <person name="Jorgensen R.E."/>
            <person name="Joubert Y."/>
            <person name="Kaplan A."/>
            <person name="Kroger N."/>
            <person name="Kroth P.G."/>
            <person name="La Roche J."/>
            <person name="Lindquist E."/>
            <person name="Lommer M."/>
            <person name="Martin-Jezequel V."/>
            <person name="Lopez P.J."/>
            <person name="Lucas S."/>
            <person name="Mangogna M."/>
            <person name="McGinnis K."/>
            <person name="Medlin L.K."/>
            <person name="Montsant A."/>
            <person name="Oudot-Le Secq M.P."/>
            <person name="Napoli C."/>
            <person name="Obornik M."/>
            <person name="Parker M.S."/>
            <person name="Petit J.L."/>
            <person name="Porcel B.M."/>
            <person name="Poulsen N."/>
            <person name="Robison M."/>
            <person name="Rychlewski L."/>
            <person name="Rynearson T.A."/>
            <person name="Schmutz J."/>
            <person name="Shapiro H."/>
            <person name="Siaut M."/>
            <person name="Stanley M."/>
            <person name="Sussman M.R."/>
            <person name="Taylor A.R."/>
            <person name="Vardi A."/>
            <person name="von Dassow P."/>
            <person name="Vyverman W."/>
            <person name="Willis A."/>
            <person name="Wyrwicz L.S."/>
            <person name="Rokhsar D.S."/>
            <person name="Weissenbach J."/>
            <person name="Armbrust E.V."/>
            <person name="Green B.R."/>
            <person name="Van de Peer Y."/>
            <person name="Grigoriev I.V."/>
        </authorList>
    </citation>
    <scope>NUCLEOTIDE SEQUENCE [LARGE SCALE GENOMIC DNA]</scope>
    <source>
        <strain evidence="6 7">CCAP 1055/1</strain>
    </source>
</reference>
<dbReference type="EMBL" id="CM000605">
    <property type="protein sequence ID" value="EEC51468.1"/>
    <property type="molecule type" value="Genomic_DNA"/>
</dbReference>
<proteinExistence type="inferred from homology"/>
<dbReference type="PaxDb" id="2850-Phatr9344"/>
<dbReference type="KEGG" id="pti:PHATRDRAFT_9344"/>
<keyword evidence="5" id="KW-0131">Cell cycle</keyword>
<feature type="non-terminal residue" evidence="6">
    <location>
        <position position="1"/>
    </location>
</feature>
<dbReference type="eggNOG" id="KOG2475">
    <property type="taxonomic scope" value="Eukaryota"/>
</dbReference>
<gene>
    <name evidence="6" type="ORF">PHATRDRAFT_9344</name>
</gene>